<accession>A0AAV4DE23</accession>
<feature type="compositionally biased region" description="Basic and acidic residues" evidence="1">
    <location>
        <begin position="1"/>
        <end position="17"/>
    </location>
</feature>
<gene>
    <name evidence="2" type="ORF">PoB_006868500</name>
</gene>
<dbReference type="EMBL" id="BLXT01007756">
    <property type="protein sequence ID" value="GFO42180.1"/>
    <property type="molecule type" value="Genomic_DNA"/>
</dbReference>
<proteinExistence type="predicted"/>
<protein>
    <submittedName>
        <fullName evidence="2">Uncharacterized protein</fullName>
    </submittedName>
</protein>
<reference evidence="2 3" key="1">
    <citation type="journal article" date="2021" name="Elife">
        <title>Chloroplast acquisition without the gene transfer in kleptoplastic sea slugs, Plakobranchus ocellatus.</title>
        <authorList>
            <person name="Maeda T."/>
            <person name="Takahashi S."/>
            <person name="Yoshida T."/>
            <person name="Shimamura S."/>
            <person name="Takaki Y."/>
            <person name="Nagai Y."/>
            <person name="Toyoda A."/>
            <person name="Suzuki Y."/>
            <person name="Arimoto A."/>
            <person name="Ishii H."/>
            <person name="Satoh N."/>
            <person name="Nishiyama T."/>
            <person name="Hasebe M."/>
            <person name="Maruyama T."/>
            <person name="Minagawa J."/>
            <person name="Obokata J."/>
            <person name="Shigenobu S."/>
        </authorList>
    </citation>
    <scope>NUCLEOTIDE SEQUENCE [LARGE SCALE GENOMIC DNA]</scope>
</reference>
<feature type="region of interest" description="Disordered" evidence="1">
    <location>
        <begin position="1"/>
        <end position="26"/>
    </location>
</feature>
<comment type="caution">
    <text evidence="2">The sequence shown here is derived from an EMBL/GenBank/DDBJ whole genome shotgun (WGS) entry which is preliminary data.</text>
</comment>
<name>A0AAV4DE23_9GAST</name>
<organism evidence="2 3">
    <name type="scientific">Plakobranchus ocellatus</name>
    <dbReference type="NCBI Taxonomy" id="259542"/>
    <lineage>
        <taxon>Eukaryota</taxon>
        <taxon>Metazoa</taxon>
        <taxon>Spiralia</taxon>
        <taxon>Lophotrochozoa</taxon>
        <taxon>Mollusca</taxon>
        <taxon>Gastropoda</taxon>
        <taxon>Heterobranchia</taxon>
        <taxon>Euthyneura</taxon>
        <taxon>Panpulmonata</taxon>
        <taxon>Sacoglossa</taxon>
        <taxon>Placobranchoidea</taxon>
        <taxon>Plakobranchidae</taxon>
        <taxon>Plakobranchus</taxon>
    </lineage>
</organism>
<feature type="region of interest" description="Disordered" evidence="1">
    <location>
        <begin position="84"/>
        <end position="106"/>
    </location>
</feature>
<evidence type="ECO:0000313" key="2">
    <source>
        <dbReference type="EMBL" id="GFO42180.1"/>
    </source>
</evidence>
<dbReference type="AlphaFoldDB" id="A0AAV4DE23"/>
<evidence type="ECO:0000313" key="3">
    <source>
        <dbReference type="Proteomes" id="UP000735302"/>
    </source>
</evidence>
<dbReference type="Proteomes" id="UP000735302">
    <property type="component" value="Unassembled WGS sequence"/>
</dbReference>
<evidence type="ECO:0000256" key="1">
    <source>
        <dbReference type="SAM" id="MobiDB-lite"/>
    </source>
</evidence>
<keyword evidence="3" id="KW-1185">Reference proteome</keyword>
<sequence>MRPGRASEKEMDTDNNNRHKTLQTRQDSFSANLRKFFLARKVPRLGAYVCFDQYRKARMGHGNLGKVLRKIGTGLPLFSLRQKEDRKIGRERERESERTKESYRRC</sequence>